<dbReference type="AlphaFoldDB" id="A0A5E6TA69"/>
<dbReference type="InterPro" id="IPR016084">
    <property type="entry name" value="Haem_Oase-like_multi-hlx"/>
</dbReference>
<evidence type="ECO:0000313" key="2">
    <source>
        <dbReference type="Proteomes" id="UP000325607"/>
    </source>
</evidence>
<dbReference type="Gene3D" id="1.20.910.10">
    <property type="entry name" value="Heme oxygenase-like"/>
    <property type="match status" value="1"/>
</dbReference>
<dbReference type="GO" id="GO:0004392">
    <property type="term" value="F:heme oxygenase (decyclizing) activity"/>
    <property type="evidence" value="ECO:0007669"/>
    <property type="project" value="InterPro"/>
</dbReference>
<dbReference type="CDD" id="cd19166">
    <property type="entry name" value="HemeO-bac"/>
    <property type="match status" value="1"/>
</dbReference>
<accession>A0A5E6TA69</accession>
<reference evidence="1 2" key="1">
    <citation type="submission" date="2019-09" db="EMBL/GenBank/DDBJ databases">
        <authorList>
            <person name="Chandra G."/>
            <person name="Truman W A."/>
        </authorList>
    </citation>
    <scope>NUCLEOTIDE SEQUENCE [LARGE SCALE GENOMIC DNA]</scope>
    <source>
        <strain evidence="1">PS645</strain>
    </source>
</reference>
<dbReference type="Proteomes" id="UP000325607">
    <property type="component" value="Unassembled WGS sequence"/>
</dbReference>
<proteinExistence type="predicted"/>
<dbReference type="InterPro" id="IPR016053">
    <property type="entry name" value="Haem_Oase-like"/>
</dbReference>
<protein>
    <recommendedName>
        <fullName evidence="3">Heme oxygenase</fullName>
    </recommendedName>
</protein>
<organism evidence="1 2">
    <name type="scientific">Pseudomonas fluorescens</name>
    <dbReference type="NCBI Taxonomy" id="294"/>
    <lineage>
        <taxon>Bacteria</taxon>
        <taxon>Pseudomonadati</taxon>
        <taxon>Pseudomonadota</taxon>
        <taxon>Gammaproteobacteria</taxon>
        <taxon>Pseudomonadales</taxon>
        <taxon>Pseudomonadaceae</taxon>
        <taxon>Pseudomonas</taxon>
    </lineage>
</organism>
<gene>
    <name evidence="1" type="ORF">PS645_02740</name>
</gene>
<dbReference type="EMBL" id="CABVGX010000019">
    <property type="protein sequence ID" value="VVM90249.1"/>
    <property type="molecule type" value="Genomic_DNA"/>
</dbReference>
<dbReference type="GO" id="GO:0006788">
    <property type="term" value="P:heme oxidation"/>
    <property type="evidence" value="ECO:0007669"/>
    <property type="project" value="InterPro"/>
</dbReference>
<dbReference type="OrthoDB" id="114943at2"/>
<dbReference type="SUPFAM" id="SSF48613">
    <property type="entry name" value="Heme oxygenase-like"/>
    <property type="match status" value="1"/>
</dbReference>
<name>A0A5E6TA69_PSEFL</name>
<dbReference type="Pfam" id="PF01126">
    <property type="entry name" value="Heme_oxygenase"/>
    <property type="match status" value="1"/>
</dbReference>
<evidence type="ECO:0000313" key="1">
    <source>
        <dbReference type="EMBL" id="VVM90249.1"/>
    </source>
</evidence>
<sequence length="225" mass="25128">MTEVARAFPIGSRLHSQNRVLPRHIVVTAPPKSLPLILDELRSATTRQHQTLEKRIPFFTDDLQVYTRLIMAYYGFYRPLEDSLFKVAMNIPGLDWLIRSKTPSLEADLYALGLDAQAIEALPLCSFPSTIPSVADVLGVLYVLEGATLGGQSLRNGIYSRLGIDEQGGGRFFAVYGDSTLLMWRGFLACLYEMHEPQDRAQSVLAAEATFKAFEEWLDQCGVLV</sequence>
<evidence type="ECO:0008006" key="3">
    <source>
        <dbReference type="Google" id="ProtNLM"/>
    </source>
</evidence>